<evidence type="ECO:0000256" key="1">
    <source>
        <dbReference type="SAM" id="MobiDB-lite"/>
    </source>
</evidence>
<protein>
    <submittedName>
        <fullName evidence="2">Uncharacterized protein</fullName>
    </submittedName>
</protein>
<dbReference type="EMBL" id="CATQJL010000326">
    <property type="protein sequence ID" value="CAJ0609837.1"/>
    <property type="molecule type" value="Genomic_DNA"/>
</dbReference>
<dbReference type="AlphaFoldDB" id="A0AA36HGN4"/>
<evidence type="ECO:0000313" key="3">
    <source>
        <dbReference type="Proteomes" id="UP001176961"/>
    </source>
</evidence>
<accession>A0AA36HGN4</accession>
<proteinExistence type="predicted"/>
<gene>
    <name evidence="2" type="ORF">CYNAS_LOCUS21820</name>
</gene>
<reference evidence="2" key="1">
    <citation type="submission" date="2023-07" db="EMBL/GenBank/DDBJ databases">
        <authorList>
            <consortium name="CYATHOMIX"/>
        </authorList>
    </citation>
    <scope>NUCLEOTIDE SEQUENCE</scope>
    <source>
        <strain evidence="2">N/A</strain>
    </source>
</reference>
<dbReference type="Proteomes" id="UP001176961">
    <property type="component" value="Unassembled WGS sequence"/>
</dbReference>
<feature type="region of interest" description="Disordered" evidence="1">
    <location>
        <begin position="55"/>
        <end position="146"/>
    </location>
</feature>
<evidence type="ECO:0000313" key="2">
    <source>
        <dbReference type="EMBL" id="CAJ0609837.1"/>
    </source>
</evidence>
<keyword evidence="3" id="KW-1185">Reference proteome</keyword>
<sequence length="146" mass="16461">MISSFGRNPNNMEIRDSLCDLGRMEIPRPQFQGMQFVATRGKFGFYKTIRENGGKYGIQVKPQGPRRPALSNEVYMKPGRRKDEEGADNAPPLVPPMRSAEGQLRSAPPANRIANPSLEIEPDYSPDYVPPNLRAYKEEDEESTSF</sequence>
<organism evidence="2 3">
    <name type="scientific">Cylicocyclus nassatus</name>
    <name type="common">Nematode worm</name>
    <dbReference type="NCBI Taxonomy" id="53992"/>
    <lineage>
        <taxon>Eukaryota</taxon>
        <taxon>Metazoa</taxon>
        <taxon>Ecdysozoa</taxon>
        <taxon>Nematoda</taxon>
        <taxon>Chromadorea</taxon>
        <taxon>Rhabditida</taxon>
        <taxon>Rhabditina</taxon>
        <taxon>Rhabditomorpha</taxon>
        <taxon>Strongyloidea</taxon>
        <taxon>Strongylidae</taxon>
        <taxon>Cylicocyclus</taxon>
    </lineage>
</organism>
<name>A0AA36HGN4_CYLNA</name>
<comment type="caution">
    <text evidence="2">The sequence shown here is derived from an EMBL/GenBank/DDBJ whole genome shotgun (WGS) entry which is preliminary data.</text>
</comment>